<evidence type="ECO:0000313" key="2">
    <source>
        <dbReference type="EMBL" id="KAG2904411.1"/>
    </source>
</evidence>
<accession>A0A329RXE4</accession>
<dbReference type="EMBL" id="RCMV01001021">
    <property type="protein sequence ID" value="KAG3210922.1"/>
    <property type="molecule type" value="Genomic_DNA"/>
</dbReference>
<evidence type="ECO:0000313" key="3">
    <source>
        <dbReference type="EMBL" id="KAG2931205.1"/>
    </source>
</evidence>
<evidence type="ECO:0000313" key="4">
    <source>
        <dbReference type="EMBL" id="KAG2972788.1"/>
    </source>
</evidence>
<name>A0A329RXE4_9STRA</name>
<gene>
    <name evidence="6" type="ORF">PC110_g14394</name>
    <name evidence="1" type="ORF">PC113_g13313</name>
    <name evidence="2" type="ORF">PC115_g14986</name>
    <name evidence="3" type="ORF">PC117_g13546</name>
    <name evidence="4" type="ORF">PC118_g15506</name>
    <name evidence="5" type="ORF">PC129_g18088</name>
</gene>
<proteinExistence type="predicted"/>
<dbReference type="EMBL" id="RCMK01000399">
    <property type="protein sequence ID" value="KAG2931205.1"/>
    <property type="molecule type" value="Genomic_DNA"/>
</dbReference>
<dbReference type="VEuPathDB" id="FungiDB:PC110_g14394"/>
<dbReference type="Proteomes" id="UP000774804">
    <property type="component" value="Unassembled WGS sequence"/>
</dbReference>
<dbReference type="EMBL" id="RCML01000604">
    <property type="protein sequence ID" value="KAG2972788.1"/>
    <property type="molecule type" value="Genomic_DNA"/>
</dbReference>
<dbReference type="AlphaFoldDB" id="A0A329RXE4"/>
<dbReference type="Proteomes" id="UP000735874">
    <property type="component" value="Unassembled WGS sequence"/>
</dbReference>
<protein>
    <submittedName>
        <fullName evidence="6">Uncharacterized protein</fullName>
    </submittedName>
</protein>
<dbReference type="CDD" id="cd14686">
    <property type="entry name" value="bZIP"/>
    <property type="match status" value="1"/>
</dbReference>
<dbReference type="EMBL" id="RCMG01000427">
    <property type="protein sequence ID" value="KAG2854432.1"/>
    <property type="molecule type" value="Genomic_DNA"/>
</dbReference>
<evidence type="ECO:0000313" key="1">
    <source>
        <dbReference type="EMBL" id="KAG2854432.1"/>
    </source>
</evidence>
<dbReference type="EMBL" id="MJFZ01000439">
    <property type="protein sequence ID" value="RAW29244.1"/>
    <property type="molecule type" value="Genomic_DNA"/>
</dbReference>
<sequence>MQRSTWKTRGNEYGAFTRNETNVTSYYQQQPRRQMNRYAPYQKPIQGYPSEGPTKISNVTFQSNVHSSSIGELIGQTDLSPGQSRISCLPSDLKTVKDTIASIQGAAYHLPADLQHGVVADVLEKRIRHRERSRINQARYRERQKQVETKIGDAIVKLISEIEDLETKCKYYVYFSPTPTRWALASEYFRQLNNYLSSPVRLIKLSSKFLREVLAPDVMDGSRFGVDAQLENWILFVLYFDNVCVDLKSLKRPSPDTVVASTVTSVTITSKTLRRVFPHLNSDGVSGTKGGVWSPLAARLLGKNLVMHGSVSFGWDRATDKVASLYSQADMLRPMLNLLGSLEDVSRAFYKARVTPDFRYFLKE</sequence>
<keyword evidence="7" id="KW-1185">Reference proteome</keyword>
<dbReference type="Proteomes" id="UP000760860">
    <property type="component" value="Unassembled WGS sequence"/>
</dbReference>
<dbReference type="OrthoDB" id="123998at2759"/>
<organism evidence="6 7">
    <name type="scientific">Phytophthora cactorum</name>
    <dbReference type="NCBI Taxonomy" id="29920"/>
    <lineage>
        <taxon>Eukaryota</taxon>
        <taxon>Sar</taxon>
        <taxon>Stramenopiles</taxon>
        <taxon>Oomycota</taxon>
        <taxon>Peronosporomycetes</taxon>
        <taxon>Peronosporales</taxon>
        <taxon>Peronosporaceae</taxon>
        <taxon>Phytophthora</taxon>
    </lineage>
</organism>
<dbReference type="EMBL" id="RCMI01000593">
    <property type="protein sequence ID" value="KAG2904411.1"/>
    <property type="molecule type" value="Genomic_DNA"/>
</dbReference>
<evidence type="ECO:0000313" key="6">
    <source>
        <dbReference type="EMBL" id="RAW29244.1"/>
    </source>
</evidence>
<evidence type="ECO:0000313" key="5">
    <source>
        <dbReference type="EMBL" id="KAG3210922.1"/>
    </source>
</evidence>
<dbReference type="Proteomes" id="UP000736787">
    <property type="component" value="Unassembled WGS sequence"/>
</dbReference>
<dbReference type="Proteomes" id="UP000697107">
    <property type="component" value="Unassembled WGS sequence"/>
</dbReference>
<evidence type="ECO:0000313" key="7">
    <source>
        <dbReference type="Proteomes" id="UP000251314"/>
    </source>
</evidence>
<reference evidence="6 7" key="1">
    <citation type="submission" date="2018-01" db="EMBL/GenBank/DDBJ databases">
        <title>Draft genome of the strawberry crown rot pathogen Phytophthora cactorum.</title>
        <authorList>
            <person name="Armitage A.D."/>
            <person name="Lysoe E."/>
            <person name="Nellist C.F."/>
            <person name="Harrison R.J."/>
            <person name="Brurberg M.B."/>
        </authorList>
    </citation>
    <scope>NUCLEOTIDE SEQUENCE [LARGE SCALE GENOMIC DNA]</scope>
    <source>
        <strain evidence="6 7">10300</strain>
    </source>
</reference>
<comment type="caution">
    <text evidence="6">The sequence shown here is derived from an EMBL/GenBank/DDBJ whole genome shotgun (WGS) entry which is preliminary data.</text>
</comment>
<dbReference type="Proteomes" id="UP000251314">
    <property type="component" value="Unassembled WGS sequence"/>
</dbReference>
<reference evidence="5" key="2">
    <citation type="submission" date="2018-05" db="EMBL/GenBank/DDBJ databases">
        <title>Effector identification in a new, highly contiguous assembly of the strawberry crown rot pathogen Phytophthora cactorum.</title>
        <authorList>
            <person name="Armitage A.D."/>
            <person name="Nellist C.F."/>
            <person name="Bates H."/>
            <person name="Vickerstaff R.J."/>
            <person name="Harrison R.J."/>
        </authorList>
    </citation>
    <scope>NUCLEOTIDE SEQUENCE</scope>
    <source>
        <strain evidence="1">15-7</strain>
        <strain evidence="2">4032</strain>
        <strain evidence="3">4040</strain>
        <strain evidence="4">P415</strain>
        <strain evidence="5">P421</strain>
    </source>
</reference>